<dbReference type="AlphaFoldDB" id="A0A1X7PDG1"/>
<evidence type="ECO:0000313" key="1">
    <source>
        <dbReference type="EMBL" id="SMH49150.1"/>
    </source>
</evidence>
<reference evidence="1 2" key="1">
    <citation type="submission" date="2017-04" db="EMBL/GenBank/DDBJ databases">
        <authorList>
            <person name="Afonso C.L."/>
            <person name="Miller P.J."/>
            <person name="Scott M.A."/>
            <person name="Spackman E."/>
            <person name="Goraichik I."/>
            <person name="Dimitrov K.M."/>
            <person name="Suarez D.L."/>
            <person name="Swayne D.E."/>
        </authorList>
    </citation>
    <scope>NUCLEOTIDE SEQUENCE [LARGE SCALE GENOMIC DNA]</scope>
    <source>
        <strain evidence="1 2">B5P</strain>
    </source>
</reference>
<keyword evidence="2" id="KW-1185">Reference proteome</keyword>
<organism evidence="1 2">
    <name type="scientific">Mesorhizobium australicum</name>
    <dbReference type="NCBI Taxonomy" id="536018"/>
    <lineage>
        <taxon>Bacteria</taxon>
        <taxon>Pseudomonadati</taxon>
        <taxon>Pseudomonadota</taxon>
        <taxon>Alphaproteobacteria</taxon>
        <taxon>Hyphomicrobiales</taxon>
        <taxon>Phyllobacteriaceae</taxon>
        <taxon>Mesorhizobium</taxon>
    </lineage>
</organism>
<name>A0A1X7PDG1_9HYPH</name>
<dbReference type="Proteomes" id="UP000193083">
    <property type="component" value="Unassembled WGS sequence"/>
</dbReference>
<evidence type="ECO:0000313" key="2">
    <source>
        <dbReference type="Proteomes" id="UP000193083"/>
    </source>
</evidence>
<dbReference type="EMBL" id="FXBL01000004">
    <property type="protein sequence ID" value="SMH49150.1"/>
    <property type="molecule type" value="Genomic_DNA"/>
</dbReference>
<sequence length="81" mass="8858">MSIGDFVKGVVSDVREDMLKKDLETSPPSQDVANLTLATARRQGLTKISKPNKATAICRTRYIFSTNYGEASLGPRTLNRG</sequence>
<proteinExistence type="predicted"/>
<gene>
    <name evidence="1" type="ORF">SAMN02982922_3872</name>
</gene>
<protein>
    <submittedName>
        <fullName evidence="1">Uncharacterized protein</fullName>
    </submittedName>
</protein>
<accession>A0A1X7PDG1</accession>